<dbReference type="Pfam" id="PF12867">
    <property type="entry name" value="DinB_2"/>
    <property type="match status" value="1"/>
</dbReference>
<dbReference type="SUPFAM" id="SSF109854">
    <property type="entry name" value="DinB/YfiT-like putative metalloenzymes"/>
    <property type="match status" value="1"/>
</dbReference>
<evidence type="ECO:0000313" key="3">
    <source>
        <dbReference type="Proteomes" id="UP000199215"/>
    </source>
</evidence>
<dbReference type="Gene3D" id="1.20.120.450">
    <property type="entry name" value="dinb family like domain"/>
    <property type="match status" value="1"/>
</dbReference>
<dbReference type="RefSeq" id="WP_092814031.1">
    <property type="nucleotide sequence ID" value="NZ_FNWU01000001.1"/>
</dbReference>
<dbReference type="EMBL" id="FNWU01000001">
    <property type="protein sequence ID" value="SEH40149.1"/>
    <property type="molecule type" value="Genomic_DNA"/>
</dbReference>
<organism evidence="2 3">
    <name type="scientific">Halopenitus malekzadehii</name>
    <dbReference type="NCBI Taxonomy" id="1267564"/>
    <lineage>
        <taxon>Archaea</taxon>
        <taxon>Methanobacteriati</taxon>
        <taxon>Methanobacteriota</taxon>
        <taxon>Stenosarchaea group</taxon>
        <taxon>Halobacteria</taxon>
        <taxon>Halobacteriales</taxon>
        <taxon>Haloferacaceae</taxon>
        <taxon>Halopenitus</taxon>
    </lineage>
</organism>
<dbReference type="InterPro" id="IPR034660">
    <property type="entry name" value="DinB/YfiT-like"/>
</dbReference>
<evidence type="ECO:0000259" key="1">
    <source>
        <dbReference type="Pfam" id="PF12867"/>
    </source>
</evidence>
<evidence type="ECO:0000313" key="2">
    <source>
        <dbReference type="EMBL" id="SEH40149.1"/>
    </source>
</evidence>
<proteinExistence type="predicted"/>
<gene>
    <name evidence="2" type="ORF">SAMN05192561_101596</name>
</gene>
<keyword evidence="3" id="KW-1185">Reference proteome</keyword>
<name>A0A1H6HYG3_9EURY</name>
<dbReference type="InterPro" id="IPR024775">
    <property type="entry name" value="DinB-like"/>
</dbReference>
<sequence length="272" mass="30513">MSTTDVHLYWATGCTSCLRAKEFLERNDVPFVSHNVVQSDESNADPADPGRIGVQGADPAMIDEMAELGLPDHVPIVRVDDDHADAKDLQAVADLVGIDHAADPLPVEELYDRLGTILEATQEYLQLIPESELDTDIPNRPRSYAELVRHVFALPDVFLMREAGTPMDSVPRMEHDWDPNSTVALATYGASVQGRFDDWFAAAADTTDWSATVSVFWGQPTRHEFFERTVWHAGQHTRQLEWILEHELGEDIDPIDSAVWEGLPMPEKVWNE</sequence>
<dbReference type="AlphaFoldDB" id="A0A1H6HYG3"/>
<protein>
    <submittedName>
        <fullName evidence="2">Glutaredoxin</fullName>
    </submittedName>
</protein>
<feature type="domain" description="DinB-like" evidence="1">
    <location>
        <begin position="119"/>
        <end position="240"/>
    </location>
</feature>
<dbReference type="InterPro" id="IPR036249">
    <property type="entry name" value="Thioredoxin-like_sf"/>
</dbReference>
<reference evidence="2 3" key="1">
    <citation type="submission" date="2016-10" db="EMBL/GenBank/DDBJ databases">
        <authorList>
            <person name="de Groot N.N."/>
        </authorList>
    </citation>
    <scope>NUCLEOTIDE SEQUENCE [LARGE SCALE GENOMIC DNA]</scope>
    <source>
        <strain evidence="2 3">IBRC-M10418</strain>
    </source>
</reference>
<dbReference type="STRING" id="1267564.SAMN05192561_101596"/>
<dbReference type="Gene3D" id="3.40.30.10">
    <property type="entry name" value="Glutaredoxin"/>
    <property type="match status" value="1"/>
</dbReference>
<dbReference type="Proteomes" id="UP000199215">
    <property type="component" value="Unassembled WGS sequence"/>
</dbReference>
<accession>A0A1H6HYG3</accession>
<dbReference type="OrthoDB" id="339702at2157"/>
<dbReference type="SUPFAM" id="SSF52833">
    <property type="entry name" value="Thioredoxin-like"/>
    <property type="match status" value="1"/>
</dbReference>